<keyword evidence="1" id="KW-0472">Membrane</keyword>
<feature type="transmembrane region" description="Helical" evidence="1">
    <location>
        <begin position="173"/>
        <end position="192"/>
    </location>
</feature>
<dbReference type="EMBL" id="JACOON010000003">
    <property type="protein sequence ID" value="MBC5648028.1"/>
    <property type="molecule type" value="Genomic_DNA"/>
</dbReference>
<feature type="transmembrane region" description="Helical" evidence="1">
    <location>
        <begin position="52"/>
        <end position="74"/>
    </location>
</feature>
<gene>
    <name evidence="2" type="ORF">H8S18_06735</name>
</gene>
<evidence type="ECO:0000313" key="3">
    <source>
        <dbReference type="Proteomes" id="UP000606889"/>
    </source>
</evidence>
<comment type="caution">
    <text evidence="2">The sequence shown here is derived from an EMBL/GenBank/DDBJ whole genome shotgun (WGS) entry which is preliminary data.</text>
</comment>
<feature type="transmembrane region" description="Helical" evidence="1">
    <location>
        <begin position="111"/>
        <end position="127"/>
    </location>
</feature>
<dbReference type="PANTHER" id="PTHR34989:SF1">
    <property type="entry name" value="PROTEIN HDED"/>
    <property type="match status" value="1"/>
</dbReference>
<feature type="transmembrane region" description="Helical" evidence="1">
    <location>
        <begin position="27"/>
        <end position="46"/>
    </location>
</feature>
<dbReference type="Proteomes" id="UP000606889">
    <property type="component" value="Unassembled WGS sequence"/>
</dbReference>
<dbReference type="InterPro" id="IPR005325">
    <property type="entry name" value="DUF308_memb"/>
</dbReference>
<evidence type="ECO:0000313" key="2">
    <source>
        <dbReference type="EMBL" id="MBC5648028.1"/>
    </source>
</evidence>
<protein>
    <submittedName>
        <fullName evidence="2">DUF308 domain-containing protein</fullName>
    </submittedName>
</protein>
<keyword evidence="3" id="KW-1185">Reference proteome</keyword>
<dbReference type="RefSeq" id="WP_186857549.1">
    <property type="nucleotide sequence ID" value="NZ_JACOON010000003.1"/>
</dbReference>
<accession>A0ABR7EFS9</accession>
<feature type="transmembrane region" description="Helical" evidence="1">
    <location>
        <begin position="86"/>
        <end position="105"/>
    </location>
</feature>
<organism evidence="2 3">
    <name type="scientific">Christensenella tenuis</name>
    <dbReference type="NCBI Taxonomy" id="2763033"/>
    <lineage>
        <taxon>Bacteria</taxon>
        <taxon>Bacillati</taxon>
        <taxon>Bacillota</taxon>
        <taxon>Clostridia</taxon>
        <taxon>Christensenellales</taxon>
        <taxon>Christensenellaceae</taxon>
        <taxon>Christensenella</taxon>
    </lineage>
</organism>
<sequence>MENENLIPDLEPEAEELLLKRVKQHKIMGCIIAVCMVVLGVLLLAMPVGVGFAVNYAVAVGILLMGLYELIAFFRTEPSYRNEGTLASGVILVLMGAIIIVLSVGDPANQITMMGIFTTVLGFFAIYRGIMEFFSYNRFKRLDAKDTGWLMMSGILNLIIGILMVILPFTGLIAVAIVLGIYLIVTGIALFSEAISGKIARRH</sequence>
<dbReference type="InterPro" id="IPR052712">
    <property type="entry name" value="Acid_resist_chaperone_HdeD"/>
</dbReference>
<keyword evidence="1" id="KW-0812">Transmembrane</keyword>
<feature type="transmembrane region" description="Helical" evidence="1">
    <location>
        <begin position="148"/>
        <end position="167"/>
    </location>
</feature>
<dbReference type="PANTHER" id="PTHR34989">
    <property type="entry name" value="PROTEIN HDED"/>
    <property type="match status" value="1"/>
</dbReference>
<dbReference type="Pfam" id="PF03729">
    <property type="entry name" value="DUF308"/>
    <property type="match status" value="2"/>
</dbReference>
<keyword evidence="1" id="KW-1133">Transmembrane helix</keyword>
<reference evidence="2 3" key="1">
    <citation type="submission" date="2020-08" db="EMBL/GenBank/DDBJ databases">
        <title>Genome public.</title>
        <authorList>
            <person name="Liu C."/>
            <person name="Sun Q."/>
        </authorList>
    </citation>
    <scope>NUCLEOTIDE SEQUENCE [LARGE SCALE GENOMIC DNA]</scope>
    <source>
        <strain evidence="2 3">NSJ-35</strain>
    </source>
</reference>
<proteinExistence type="predicted"/>
<name>A0ABR7EFS9_9FIRM</name>
<evidence type="ECO:0000256" key="1">
    <source>
        <dbReference type="SAM" id="Phobius"/>
    </source>
</evidence>